<reference evidence="2" key="1">
    <citation type="journal article" date="2019" name="Int. J. Syst. Evol. Microbiol.">
        <title>The Global Catalogue of Microorganisms (GCM) 10K type strain sequencing project: providing services to taxonomists for standard genome sequencing and annotation.</title>
        <authorList>
            <consortium name="The Broad Institute Genomics Platform"/>
            <consortium name="The Broad Institute Genome Sequencing Center for Infectious Disease"/>
            <person name="Wu L."/>
            <person name="Ma J."/>
        </authorList>
    </citation>
    <scope>NUCLEOTIDE SEQUENCE [LARGE SCALE GENOMIC DNA]</scope>
    <source>
        <strain evidence="2">IBRC-M 10490</strain>
    </source>
</reference>
<protein>
    <recommendedName>
        <fullName evidence="3">Antitoxin</fullName>
    </recommendedName>
</protein>
<sequence>MRTTVELSPSLMQAAKMAAAARGISLKELFAKALAKEVGASTSPRVGRVAFPLVTATDPSPFPALTNADIADIFDAEDIERYGR</sequence>
<proteinExistence type="predicted"/>
<accession>A0ABV8VQF1</accession>
<gene>
    <name evidence="1" type="ORF">ACFO5K_21395</name>
</gene>
<organism evidence="1 2">
    <name type="scientific">Nocardia halotolerans</name>
    <dbReference type="NCBI Taxonomy" id="1755878"/>
    <lineage>
        <taxon>Bacteria</taxon>
        <taxon>Bacillati</taxon>
        <taxon>Actinomycetota</taxon>
        <taxon>Actinomycetes</taxon>
        <taxon>Mycobacteriales</taxon>
        <taxon>Nocardiaceae</taxon>
        <taxon>Nocardia</taxon>
    </lineage>
</organism>
<dbReference type="Proteomes" id="UP001595844">
    <property type="component" value="Unassembled WGS sequence"/>
</dbReference>
<keyword evidence="2" id="KW-1185">Reference proteome</keyword>
<evidence type="ECO:0000313" key="2">
    <source>
        <dbReference type="Proteomes" id="UP001595844"/>
    </source>
</evidence>
<evidence type="ECO:0000313" key="1">
    <source>
        <dbReference type="EMBL" id="MFC4376655.1"/>
    </source>
</evidence>
<name>A0ABV8VQF1_9NOCA</name>
<evidence type="ECO:0008006" key="3">
    <source>
        <dbReference type="Google" id="ProtNLM"/>
    </source>
</evidence>
<dbReference type="EMBL" id="JBHSDL010000025">
    <property type="protein sequence ID" value="MFC4376655.1"/>
    <property type="molecule type" value="Genomic_DNA"/>
</dbReference>
<dbReference type="RefSeq" id="WP_378565777.1">
    <property type="nucleotide sequence ID" value="NZ_JBHSDL010000025.1"/>
</dbReference>
<comment type="caution">
    <text evidence="1">The sequence shown here is derived from an EMBL/GenBank/DDBJ whole genome shotgun (WGS) entry which is preliminary data.</text>
</comment>